<dbReference type="InterPro" id="IPR046364">
    <property type="entry name" value="Exo70_C"/>
</dbReference>
<accession>A0AAQ3TRP3</accession>
<reference evidence="5 6" key="1">
    <citation type="submission" date="2024-02" db="EMBL/GenBank/DDBJ databases">
        <title>High-quality chromosome-scale genome assembly of Pensacola bahiagrass (Paspalum notatum Flugge var. saurae).</title>
        <authorList>
            <person name="Vega J.M."/>
            <person name="Podio M."/>
            <person name="Orjuela J."/>
            <person name="Siena L.A."/>
            <person name="Pessino S.C."/>
            <person name="Combes M.C."/>
            <person name="Mariac C."/>
            <person name="Albertini E."/>
            <person name="Pupilli F."/>
            <person name="Ortiz J.P.A."/>
            <person name="Leblanc O."/>
        </authorList>
    </citation>
    <scope>NUCLEOTIDE SEQUENCE [LARGE SCALE GENOMIC DNA]</scope>
    <source>
        <strain evidence="5">R1</strain>
        <tissue evidence="5">Leaf</tissue>
    </source>
</reference>
<dbReference type="Gene3D" id="1.20.1280.170">
    <property type="entry name" value="Exocyst complex component Exo70"/>
    <property type="match status" value="1"/>
</dbReference>
<dbReference type="InterPro" id="IPR016159">
    <property type="entry name" value="Cullin_repeat-like_dom_sf"/>
</dbReference>
<gene>
    <name evidence="5" type="ORF">U9M48_026126</name>
</gene>
<comment type="function">
    <text evidence="3">Component of the exocyst complex.</text>
</comment>
<evidence type="ECO:0000256" key="1">
    <source>
        <dbReference type="ARBA" id="ARBA00006756"/>
    </source>
</evidence>
<protein>
    <recommendedName>
        <fullName evidence="3">Exocyst subunit Exo70 family protein</fullName>
    </recommendedName>
</protein>
<keyword evidence="2 3" id="KW-0813">Transport</keyword>
<dbReference type="Pfam" id="PF03081">
    <property type="entry name" value="Exo70_C"/>
    <property type="match status" value="1"/>
</dbReference>
<name>A0AAQ3TRP3_PASNO</name>
<dbReference type="PANTHER" id="PTHR12542">
    <property type="entry name" value="EXOCYST COMPLEX PROTEIN EXO70"/>
    <property type="match status" value="1"/>
</dbReference>
<evidence type="ECO:0000256" key="3">
    <source>
        <dbReference type="RuleBase" id="RU365026"/>
    </source>
</evidence>
<dbReference type="AlphaFoldDB" id="A0AAQ3TRP3"/>
<evidence type="ECO:0000256" key="2">
    <source>
        <dbReference type="ARBA" id="ARBA00022448"/>
    </source>
</evidence>
<dbReference type="GO" id="GO:0006887">
    <property type="term" value="P:exocytosis"/>
    <property type="evidence" value="ECO:0007669"/>
    <property type="project" value="UniProtKB-KW"/>
</dbReference>
<dbReference type="PANTHER" id="PTHR12542:SF170">
    <property type="entry name" value="EXOCYST SUBUNIT EXO70 FAMILY PROTEIN"/>
    <property type="match status" value="1"/>
</dbReference>
<keyword evidence="3" id="KW-0268">Exocytosis</keyword>
<dbReference type="GO" id="GO:0015031">
    <property type="term" value="P:protein transport"/>
    <property type="evidence" value="ECO:0007669"/>
    <property type="project" value="UniProtKB-KW"/>
</dbReference>
<evidence type="ECO:0000313" key="6">
    <source>
        <dbReference type="Proteomes" id="UP001341281"/>
    </source>
</evidence>
<dbReference type="EMBL" id="CP144750">
    <property type="protein sequence ID" value="WVZ78413.1"/>
    <property type="molecule type" value="Genomic_DNA"/>
</dbReference>
<dbReference type="SUPFAM" id="SSF74788">
    <property type="entry name" value="Cullin repeat-like"/>
    <property type="match status" value="1"/>
</dbReference>
<dbReference type="Proteomes" id="UP001341281">
    <property type="component" value="Chromosome 06"/>
</dbReference>
<evidence type="ECO:0000313" key="5">
    <source>
        <dbReference type="EMBL" id="WVZ78413.1"/>
    </source>
</evidence>
<proteinExistence type="inferred from homology"/>
<dbReference type="GO" id="GO:0005546">
    <property type="term" value="F:phosphatidylinositol-4,5-bisphosphate binding"/>
    <property type="evidence" value="ECO:0007669"/>
    <property type="project" value="InterPro"/>
</dbReference>
<dbReference type="InterPro" id="IPR004140">
    <property type="entry name" value="Exo70"/>
</dbReference>
<keyword evidence="3" id="KW-0653">Protein transport</keyword>
<sequence>MGSSINMEDRFGARGLWSPITVRSSSGTIAGSGSTYTTSAAASLSMSMEALAAMLSLDSLEYIDKEKEREKEDDEKMKQMVQEFFGAPSADDCSTSVLQRWFTELGVPWVLHLAAAASAHDGAVAGTKLVELIPEIRSWIRALAAICETTLVMAPLFRPDCGSVGLLPRICKEEGSNIPDQSHFAQFIQSTMFKMLAFVDAIVASNAKNTYVQVFLTDSPGLYQKITALLGVRSALSRAIVNVGMSFNPRPSAEVERIQGEILSHLSASEGNLGEAIWSAMEQIRTELINTSSNDSLSSTSQGSSSDIHEATWSVLRYIRFMMSHHSSMRAIASEAAARLGKEYVPWEGGVQLLESMIMETVSCVQGNLAKQSESFPDQGLRFLFLLNNSNIIRQHLRSSHHPSLKAYGTSFTDKIEGYIKRYIHVSWAPVLSCLLNPTPPSCFRRNYTPMSKFKSKFQKTYTAQKMWKVPDPALRTRLHKAIIEKIIPGYTKYLEDNNVTAPKFAPHDMEEMVQGLFEG</sequence>
<organism evidence="5 6">
    <name type="scientific">Paspalum notatum var. saurae</name>
    <dbReference type="NCBI Taxonomy" id="547442"/>
    <lineage>
        <taxon>Eukaryota</taxon>
        <taxon>Viridiplantae</taxon>
        <taxon>Streptophyta</taxon>
        <taxon>Embryophyta</taxon>
        <taxon>Tracheophyta</taxon>
        <taxon>Spermatophyta</taxon>
        <taxon>Magnoliopsida</taxon>
        <taxon>Liliopsida</taxon>
        <taxon>Poales</taxon>
        <taxon>Poaceae</taxon>
        <taxon>PACMAD clade</taxon>
        <taxon>Panicoideae</taxon>
        <taxon>Andropogonodae</taxon>
        <taxon>Paspaleae</taxon>
        <taxon>Paspalinae</taxon>
        <taxon>Paspalum</taxon>
    </lineage>
</organism>
<keyword evidence="6" id="KW-1185">Reference proteome</keyword>
<comment type="similarity">
    <text evidence="1 3">Belongs to the EXO70 family.</text>
</comment>
<dbReference type="GO" id="GO:0000145">
    <property type="term" value="C:exocyst"/>
    <property type="evidence" value="ECO:0007669"/>
    <property type="project" value="InterPro"/>
</dbReference>
<feature type="domain" description="Exocyst complex subunit Exo70 C-terminal" evidence="4">
    <location>
        <begin position="181"/>
        <end position="513"/>
    </location>
</feature>
<evidence type="ECO:0000259" key="4">
    <source>
        <dbReference type="Pfam" id="PF03081"/>
    </source>
</evidence>